<dbReference type="SUPFAM" id="SSF117281">
    <property type="entry name" value="Kelch motif"/>
    <property type="match status" value="1"/>
</dbReference>
<organism evidence="1 2">
    <name type="scientific">Pocillopora meandrina</name>
    <dbReference type="NCBI Taxonomy" id="46732"/>
    <lineage>
        <taxon>Eukaryota</taxon>
        <taxon>Metazoa</taxon>
        <taxon>Cnidaria</taxon>
        <taxon>Anthozoa</taxon>
        <taxon>Hexacorallia</taxon>
        <taxon>Scleractinia</taxon>
        <taxon>Astrocoeniina</taxon>
        <taxon>Pocilloporidae</taxon>
        <taxon>Pocillopora</taxon>
    </lineage>
</organism>
<evidence type="ECO:0000313" key="1">
    <source>
        <dbReference type="EMBL" id="CAH3138687.1"/>
    </source>
</evidence>
<gene>
    <name evidence="1" type="ORF">PMEA_00018559</name>
</gene>
<proteinExistence type="predicted"/>
<dbReference type="InterPro" id="IPR015915">
    <property type="entry name" value="Kelch-typ_b-propeller"/>
</dbReference>
<dbReference type="Proteomes" id="UP001159428">
    <property type="component" value="Unassembled WGS sequence"/>
</dbReference>
<accession>A0AAU9X734</accession>
<protein>
    <submittedName>
        <fullName evidence="1">Uncharacterized protein</fullName>
    </submittedName>
</protein>
<dbReference type="Gene3D" id="2.120.10.80">
    <property type="entry name" value="Kelch-type beta propeller"/>
    <property type="match status" value="1"/>
</dbReference>
<reference evidence="1 2" key="1">
    <citation type="submission" date="2022-05" db="EMBL/GenBank/DDBJ databases">
        <authorList>
            <consortium name="Genoscope - CEA"/>
            <person name="William W."/>
        </authorList>
    </citation>
    <scope>NUCLEOTIDE SEQUENCE [LARGE SCALE GENOMIC DNA]</scope>
</reference>
<dbReference type="EMBL" id="CALNXJ010000032">
    <property type="protein sequence ID" value="CAH3138687.1"/>
    <property type="molecule type" value="Genomic_DNA"/>
</dbReference>
<dbReference type="AlphaFoldDB" id="A0AAU9X734"/>
<keyword evidence="2" id="KW-1185">Reference proteome</keyword>
<comment type="caution">
    <text evidence="1">The sequence shown here is derived from an EMBL/GenBank/DDBJ whole genome shotgun (WGS) entry which is preliminary data.</text>
</comment>
<sequence length="103" mass="11522">MDRCFDPERNERKCKTLTKSAHFRSSLFLVNRKLCIAEGMSSISGSSGIPNGSSAAPIEVYDDQDNKWSYVNQCHIPENNFGAVEIEGRVYFISNSFPIDILG</sequence>
<name>A0AAU9X734_9CNID</name>
<evidence type="ECO:0000313" key="2">
    <source>
        <dbReference type="Proteomes" id="UP001159428"/>
    </source>
</evidence>